<evidence type="ECO:0000313" key="1">
    <source>
        <dbReference type="EMBL" id="PON34978.1"/>
    </source>
</evidence>
<evidence type="ECO:0000313" key="2">
    <source>
        <dbReference type="Proteomes" id="UP000237105"/>
    </source>
</evidence>
<keyword evidence="2" id="KW-1185">Reference proteome</keyword>
<dbReference type="AlphaFoldDB" id="A0A2P5AEL3"/>
<reference evidence="2" key="1">
    <citation type="submission" date="2016-06" db="EMBL/GenBank/DDBJ databases">
        <title>Parallel loss of symbiosis genes in relatives of nitrogen-fixing non-legume Parasponia.</title>
        <authorList>
            <person name="Van Velzen R."/>
            <person name="Holmer R."/>
            <person name="Bu F."/>
            <person name="Rutten L."/>
            <person name="Van Zeijl A."/>
            <person name="Liu W."/>
            <person name="Santuari L."/>
            <person name="Cao Q."/>
            <person name="Sharma T."/>
            <person name="Shen D."/>
            <person name="Roswanjaya Y."/>
            <person name="Wardhani T."/>
            <person name="Kalhor M.S."/>
            <person name="Jansen J."/>
            <person name="Van den Hoogen J."/>
            <person name="Gungor B."/>
            <person name="Hartog M."/>
            <person name="Hontelez J."/>
            <person name="Verver J."/>
            <person name="Yang W.-C."/>
            <person name="Schijlen E."/>
            <person name="Repin R."/>
            <person name="Schilthuizen M."/>
            <person name="Schranz E."/>
            <person name="Heidstra R."/>
            <person name="Miyata K."/>
            <person name="Fedorova E."/>
            <person name="Kohlen W."/>
            <person name="Bisseling T."/>
            <person name="Smit S."/>
            <person name="Geurts R."/>
        </authorList>
    </citation>
    <scope>NUCLEOTIDE SEQUENCE [LARGE SCALE GENOMIC DNA]</scope>
    <source>
        <strain evidence="2">cv. WU1-14</strain>
    </source>
</reference>
<sequence>MLLTIRLEAKSLEPVSTPSMPQSNKEIHETSKIRAISPSTLCCDLLETNIIASKNILENSKVVSAKTSPSEMSLMKEMSLPHVSLGPLVSLIIMF</sequence>
<dbReference type="OrthoDB" id="10381949at2759"/>
<proteinExistence type="predicted"/>
<organism evidence="1 2">
    <name type="scientific">Parasponia andersonii</name>
    <name type="common">Sponia andersonii</name>
    <dbReference type="NCBI Taxonomy" id="3476"/>
    <lineage>
        <taxon>Eukaryota</taxon>
        <taxon>Viridiplantae</taxon>
        <taxon>Streptophyta</taxon>
        <taxon>Embryophyta</taxon>
        <taxon>Tracheophyta</taxon>
        <taxon>Spermatophyta</taxon>
        <taxon>Magnoliopsida</taxon>
        <taxon>eudicotyledons</taxon>
        <taxon>Gunneridae</taxon>
        <taxon>Pentapetalae</taxon>
        <taxon>rosids</taxon>
        <taxon>fabids</taxon>
        <taxon>Rosales</taxon>
        <taxon>Cannabaceae</taxon>
        <taxon>Parasponia</taxon>
    </lineage>
</organism>
<dbReference type="EMBL" id="JXTB01000634">
    <property type="protein sequence ID" value="PON34978.1"/>
    <property type="molecule type" value="Genomic_DNA"/>
</dbReference>
<protein>
    <submittedName>
        <fullName evidence="1">Uncharacterized protein</fullName>
    </submittedName>
</protein>
<gene>
    <name evidence="1" type="ORF">PanWU01x14_339890</name>
</gene>
<comment type="caution">
    <text evidence="1">The sequence shown here is derived from an EMBL/GenBank/DDBJ whole genome shotgun (WGS) entry which is preliminary data.</text>
</comment>
<dbReference type="Proteomes" id="UP000237105">
    <property type="component" value="Unassembled WGS sequence"/>
</dbReference>
<accession>A0A2P5AEL3</accession>
<name>A0A2P5AEL3_PARAD</name>